<dbReference type="RefSeq" id="WP_147255630.1">
    <property type="nucleotide sequence ID" value="NZ_VIWU01000001.1"/>
</dbReference>
<dbReference type="CDD" id="cd09874">
    <property type="entry name" value="PIN_MT3492-like"/>
    <property type="match status" value="1"/>
</dbReference>
<name>A0A561SNI4_9PSEU</name>
<evidence type="ECO:0000256" key="3">
    <source>
        <dbReference type="ARBA" id="ARBA00022723"/>
    </source>
</evidence>
<dbReference type="GO" id="GO:0090729">
    <property type="term" value="F:toxin activity"/>
    <property type="evidence" value="ECO:0007669"/>
    <property type="project" value="UniProtKB-KW"/>
</dbReference>
<keyword evidence="2 6" id="KW-0540">Nuclease</keyword>
<feature type="domain" description="PIN" evidence="7">
    <location>
        <begin position="2"/>
        <end position="123"/>
    </location>
</feature>
<dbReference type="AlphaFoldDB" id="A0A561SNI4"/>
<dbReference type="InterPro" id="IPR029060">
    <property type="entry name" value="PIN-like_dom_sf"/>
</dbReference>
<dbReference type="HAMAP" id="MF_00265">
    <property type="entry name" value="VapC_Nob1"/>
    <property type="match status" value="1"/>
</dbReference>
<evidence type="ECO:0000256" key="2">
    <source>
        <dbReference type="ARBA" id="ARBA00022722"/>
    </source>
</evidence>
<evidence type="ECO:0000313" key="8">
    <source>
        <dbReference type="EMBL" id="TWF76431.1"/>
    </source>
</evidence>
<gene>
    <name evidence="6" type="primary">vapC</name>
    <name evidence="8" type="ORF">FHX44_112321</name>
</gene>
<keyword evidence="1 6" id="KW-1277">Toxin-antitoxin system</keyword>
<dbReference type="InterPro" id="IPR022907">
    <property type="entry name" value="VapC_family"/>
</dbReference>
<feature type="binding site" evidence="6">
    <location>
        <position position="91"/>
    </location>
    <ligand>
        <name>Mg(2+)</name>
        <dbReference type="ChEBI" id="CHEBI:18420"/>
    </ligand>
</feature>
<dbReference type="GO" id="GO:0004540">
    <property type="term" value="F:RNA nuclease activity"/>
    <property type="evidence" value="ECO:0007669"/>
    <property type="project" value="InterPro"/>
</dbReference>
<organism evidence="8 9">
    <name type="scientific">Pseudonocardia hierapolitana</name>
    <dbReference type="NCBI Taxonomy" id="1128676"/>
    <lineage>
        <taxon>Bacteria</taxon>
        <taxon>Bacillati</taxon>
        <taxon>Actinomycetota</taxon>
        <taxon>Actinomycetes</taxon>
        <taxon>Pseudonocardiales</taxon>
        <taxon>Pseudonocardiaceae</taxon>
        <taxon>Pseudonocardia</taxon>
    </lineage>
</organism>
<dbReference type="InterPro" id="IPR002716">
    <property type="entry name" value="PIN_dom"/>
</dbReference>
<keyword evidence="6" id="KW-0800">Toxin</keyword>
<proteinExistence type="inferred from homology"/>
<comment type="similarity">
    <text evidence="6">Belongs to the PINc/VapC protein family.</text>
</comment>
<comment type="caution">
    <text evidence="8">The sequence shown here is derived from an EMBL/GenBank/DDBJ whole genome shotgun (WGS) entry which is preliminary data.</text>
</comment>
<dbReference type="Gene3D" id="3.40.50.1010">
    <property type="entry name" value="5'-nuclease"/>
    <property type="match status" value="1"/>
</dbReference>
<dbReference type="GO" id="GO:0000287">
    <property type="term" value="F:magnesium ion binding"/>
    <property type="evidence" value="ECO:0007669"/>
    <property type="project" value="UniProtKB-UniRule"/>
</dbReference>
<keyword evidence="3 6" id="KW-0479">Metal-binding</keyword>
<comment type="cofactor">
    <cofactor evidence="6">
        <name>Mg(2+)</name>
        <dbReference type="ChEBI" id="CHEBI:18420"/>
    </cofactor>
</comment>
<reference evidence="8 9" key="1">
    <citation type="submission" date="2019-06" db="EMBL/GenBank/DDBJ databases">
        <title>Sequencing the genomes of 1000 actinobacteria strains.</title>
        <authorList>
            <person name="Klenk H.-P."/>
        </authorList>
    </citation>
    <scope>NUCLEOTIDE SEQUENCE [LARGE SCALE GENOMIC DNA]</scope>
    <source>
        <strain evidence="8 9">DSM 45671</strain>
    </source>
</reference>
<dbReference type="EC" id="3.1.-.-" evidence="6"/>
<dbReference type="Pfam" id="PF01850">
    <property type="entry name" value="PIN"/>
    <property type="match status" value="1"/>
</dbReference>
<keyword evidence="5 6" id="KW-0460">Magnesium</keyword>
<keyword evidence="9" id="KW-1185">Reference proteome</keyword>
<evidence type="ECO:0000256" key="6">
    <source>
        <dbReference type="HAMAP-Rule" id="MF_00265"/>
    </source>
</evidence>
<keyword evidence="4 6" id="KW-0378">Hydrolase</keyword>
<feature type="binding site" evidence="6">
    <location>
        <position position="5"/>
    </location>
    <ligand>
        <name>Mg(2+)</name>
        <dbReference type="ChEBI" id="CHEBI:18420"/>
    </ligand>
</feature>
<evidence type="ECO:0000256" key="4">
    <source>
        <dbReference type="ARBA" id="ARBA00022801"/>
    </source>
</evidence>
<dbReference type="Proteomes" id="UP000321261">
    <property type="component" value="Unassembled WGS sequence"/>
</dbReference>
<sequence length="136" mass="14511">MIYLDSAALVKLIREERETRALVDWLNEREGQRLVASVLVDVEVPRALCRSQPGVLGAVAATLARIDRIELDAAIRATAAAYVDPLLRSLDAIHLATADQLIASGKNVSAFVTYDKRLAEAARSCSLSVAAPGAAV</sequence>
<evidence type="ECO:0000256" key="1">
    <source>
        <dbReference type="ARBA" id="ARBA00022649"/>
    </source>
</evidence>
<dbReference type="EMBL" id="VIWU01000001">
    <property type="protein sequence ID" value="TWF76431.1"/>
    <property type="molecule type" value="Genomic_DNA"/>
</dbReference>
<evidence type="ECO:0000259" key="7">
    <source>
        <dbReference type="Pfam" id="PF01850"/>
    </source>
</evidence>
<protein>
    <recommendedName>
        <fullName evidence="6">Ribonuclease VapC</fullName>
        <shortName evidence="6">RNase VapC</shortName>
        <ecNumber evidence="6">3.1.-.-</ecNumber>
    </recommendedName>
    <alternativeName>
        <fullName evidence="6">Toxin VapC</fullName>
    </alternativeName>
</protein>
<dbReference type="OrthoDB" id="4750219at2"/>
<dbReference type="GO" id="GO:0016787">
    <property type="term" value="F:hydrolase activity"/>
    <property type="evidence" value="ECO:0007669"/>
    <property type="project" value="UniProtKB-KW"/>
</dbReference>
<evidence type="ECO:0000256" key="5">
    <source>
        <dbReference type="ARBA" id="ARBA00022842"/>
    </source>
</evidence>
<dbReference type="SUPFAM" id="SSF88723">
    <property type="entry name" value="PIN domain-like"/>
    <property type="match status" value="1"/>
</dbReference>
<comment type="function">
    <text evidence="6">Toxic component of a toxin-antitoxin (TA) system. An RNase.</text>
</comment>
<accession>A0A561SNI4</accession>
<evidence type="ECO:0000313" key="9">
    <source>
        <dbReference type="Proteomes" id="UP000321261"/>
    </source>
</evidence>